<dbReference type="GO" id="GO:0015979">
    <property type="term" value="P:photosynthesis"/>
    <property type="evidence" value="ECO:0007669"/>
    <property type="project" value="UniProtKB-KW"/>
</dbReference>
<dbReference type="Gene3D" id="2.130.10.10">
    <property type="entry name" value="YVTN repeat-like/Quinoprotein amine dehydrogenase"/>
    <property type="match status" value="1"/>
</dbReference>
<feature type="chain" id="PRO_5039896850" evidence="3">
    <location>
        <begin position="23"/>
        <end position="448"/>
    </location>
</feature>
<evidence type="ECO:0000256" key="2">
    <source>
        <dbReference type="ARBA" id="ARBA00023276"/>
    </source>
</evidence>
<dbReference type="InterPro" id="IPR015943">
    <property type="entry name" value="WD40/YVTN_repeat-like_dom_sf"/>
</dbReference>
<dbReference type="AlphaFoldDB" id="A0A9J7BV84"/>
<evidence type="ECO:0000256" key="3">
    <source>
        <dbReference type="SAM" id="SignalP"/>
    </source>
</evidence>
<evidence type="ECO:0000259" key="4">
    <source>
        <dbReference type="Pfam" id="PF14870"/>
    </source>
</evidence>
<keyword evidence="6" id="KW-1185">Reference proteome</keyword>
<protein>
    <submittedName>
        <fullName evidence="5">YCF48-related protein</fullName>
    </submittedName>
</protein>
<keyword evidence="1" id="KW-0602">Photosynthesis</keyword>
<sequence length="448" mass="47476">MKTRNLLVLFLGCAFTLSPAPAQVPAGWVSADPGFAPLTLIAKDGSMWAAGTQQSIAVSSDGGVHWALKHHDANGAVLRVLHFVNKQFGYAAGSGGVVLFTRDGGATWSGQKLASESILLAAFGDPQNGVIRTRSSLLSTTDGGKTWHPITAANDPDWQKKFPFTIDLAALDKNHLAVLVAEGENSDGEYLWTADGGATWRANYLPNVGIHNLLVADGAYYSIGHEVIGKDKPGGGNGVAMTFRSHDGAQWEHVSLANGPCNSESCGGCTPQGCMVRNGSAVDLGNGKTWLAEFPPRDSLSDQWARSGDSLCMLSRGSIQCAAIKTVSSFASNDQPPGAWESRSLPRLGLPNPSDAPCIRCDIPPMFVSNTAEASGPVDVQINFTVEPSGGVDNVRIVGKLPRDVIEQLQARVTGWLFEPFLNNGIPARKDVSTRGRILILNPRVGPK</sequence>
<dbReference type="EMBL" id="CP093313">
    <property type="protein sequence ID" value="UWZ86465.1"/>
    <property type="molecule type" value="Genomic_DNA"/>
</dbReference>
<evidence type="ECO:0000313" key="5">
    <source>
        <dbReference type="EMBL" id="UWZ86465.1"/>
    </source>
</evidence>
<evidence type="ECO:0000256" key="1">
    <source>
        <dbReference type="ARBA" id="ARBA00022531"/>
    </source>
</evidence>
<reference evidence="5" key="1">
    <citation type="submission" date="2021-04" db="EMBL/GenBank/DDBJ databases">
        <title>Phylogenetic analysis of Acidobacteriaceae.</title>
        <authorList>
            <person name="Qiu L."/>
            <person name="Zhang Q."/>
        </authorList>
    </citation>
    <scope>NUCLEOTIDE SEQUENCE</scope>
    <source>
        <strain evidence="5">DSM 25168</strain>
    </source>
</reference>
<dbReference type="SUPFAM" id="SSF110296">
    <property type="entry name" value="Oligoxyloglucan reducing end-specific cellobiohydrolase"/>
    <property type="match status" value="1"/>
</dbReference>
<name>A0A9J7BV84_9BACT</name>
<organism evidence="5 6">
    <name type="scientific">Occallatibacter riparius</name>
    <dbReference type="NCBI Taxonomy" id="1002689"/>
    <lineage>
        <taxon>Bacteria</taxon>
        <taxon>Pseudomonadati</taxon>
        <taxon>Acidobacteriota</taxon>
        <taxon>Terriglobia</taxon>
        <taxon>Terriglobales</taxon>
        <taxon>Acidobacteriaceae</taxon>
        <taxon>Occallatibacter</taxon>
    </lineage>
</organism>
<feature type="signal peptide" evidence="3">
    <location>
        <begin position="1"/>
        <end position="22"/>
    </location>
</feature>
<evidence type="ECO:0000313" key="6">
    <source>
        <dbReference type="Proteomes" id="UP001059380"/>
    </source>
</evidence>
<dbReference type="RefSeq" id="WP_260796104.1">
    <property type="nucleotide sequence ID" value="NZ_CP093313.1"/>
</dbReference>
<dbReference type="PANTHER" id="PTHR47199:SF2">
    <property type="entry name" value="PHOTOSYSTEM II STABILITY_ASSEMBLY FACTOR HCF136, CHLOROPLASTIC"/>
    <property type="match status" value="1"/>
</dbReference>
<keyword evidence="2" id="KW-0604">Photosystem II</keyword>
<keyword evidence="3" id="KW-0732">Signal</keyword>
<dbReference type="InterPro" id="IPR028203">
    <property type="entry name" value="PSII_CF48-like_dom"/>
</dbReference>
<dbReference type="Proteomes" id="UP001059380">
    <property type="component" value="Chromosome"/>
</dbReference>
<dbReference type="Pfam" id="PF14870">
    <property type="entry name" value="PSII_BNR"/>
    <property type="match status" value="1"/>
</dbReference>
<dbReference type="GO" id="GO:0009523">
    <property type="term" value="C:photosystem II"/>
    <property type="evidence" value="ECO:0007669"/>
    <property type="project" value="UniProtKB-KW"/>
</dbReference>
<proteinExistence type="predicted"/>
<accession>A0A9J7BV84</accession>
<dbReference type="PANTHER" id="PTHR47199">
    <property type="entry name" value="PHOTOSYSTEM II STABILITY/ASSEMBLY FACTOR HCF136, CHLOROPLASTIC"/>
    <property type="match status" value="1"/>
</dbReference>
<dbReference type="KEGG" id="orp:MOP44_11080"/>
<gene>
    <name evidence="5" type="ORF">MOP44_11080</name>
</gene>
<feature type="domain" description="Photosynthesis system II assembly factor Ycf48/Hcf136-like" evidence="4">
    <location>
        <begin position="47"/>
        <end position="148"/>
    </location>
</feature>